<dbReference type="Pfam" id="PF00595">
    <property type="entry name" value="PDZ"/>
    <property type="match status" value="1"/>
</dbReference>
<name>A0A8C4QIL0_EPTBU</name>
<comment type="subcellular location">
    <subcellularLocation>
        <location evidence="1">Membrane</location>
        <topology evidence="1">Peripheral membrane protein</topology>
    </subcellularLocation>
</comment>
<evidence type="ECO:0000313" key="5">
    <source>
        <dbReference type="Ensembl" id="ENSEBUP00000016034.1"/>
    </source>
</evidence>
<dbReference type="GO" id="GO:0005737">
    <property type="term" value="C:cytoplasm"/>
    <property type="evidence" value="ECO:0007669"/>
    <property type="project" value="TreeGrafter"/>
</dbReference>
<evidence type="ECO:0000256" key="2">
    <source>
        <dbReference type="ARBA" id="ARBA00023136"/>
    </source>
</evidence>
<protein>
    <submittedName>
        <fullName evidence="5">Uncharacterized protein</fullName>
    </submittedName>
</protein>
<dbReference type="Gene3D" id="2.30.42.10">
    <property type="match status" value="1"/>
</dbReference>
<reference evidence="5" key="1">
    <citation type="submission" date="2025-08" db="UniProtKB">
        <authorList>
            <consortium name="Ensembl"/>
        </authorList>
    </citation>
    <scope>IDENTIFICATION</scope>
</reference>
<dbReference type="GO" id="GO:0016020">
    <property type="term" value="C:membrane"/>
    <property type="evidence" value="ECO:0007669"/>
    <property type="project" value="UniProtKB-SubCell"/>
</dbReference>
<dbReference type="AlphaFoldDB" id="A0A8C4QIL0"/>
<dbReference type="GeneTree" id="ENSGT00940000156496"/>
<dbReference type="PANTHER" id="PTHR10316">
    <property type="entry name" value="MEMBRANE ASSOCIATED GUANYLATE KINASE-RELATED"/>
    <property type="match status" value="1"/>
</dbReference>
<dbReference type="SMART" id="SM00228">
    <property type="entry name" value="PDZ"/>
    <property type="match status" value="1"/>
</dbReference>
<dbReference type="InterPro" id="IPR008144">
    <property type="entry name" value="Guanylate_kin-like_dom"/>
</dbReference>
<dbReference type="PANTHER" id="PTHR10316:SF40">
    <property type="entry name" value="LD27118P"/>
    <property type="match status" value="1"/>
</dbReference>
<dbReference type="SUPFAM" id="SSF50156">
    <property type="entry name" value="PDZ domain-like"/>
    <property type="match status" value="1"/>
</dbReference>
<dbReference type="SUPFAM" id="SSF52540">
    <property type="entry name" value="P-loop containing nucleoside triphosphate hydrolases"/>
    <property type="match status" value="1"/>
</dbReference>
<evidence type="ECO:0000259" key="4">
    <source>
        <dbReference type="PROSITE" id="PS50106"/>
    </source>
</evidence>
<dbReference type="PROSITE" id="PS50052">
    <property type="entry name" value="GUANYLATE_KINASE_2"/>
    <property type="match status" value="1"/>
</dbReference>
<dbReference type="Ensembl" id="ENSEBUT00000016610.1">
    <property type="protein sequence ID" value="ENSEBUP00000016034.1"/>
    <property type="gene ID" value="ENSEBUG00000010085.1"/>
</dbReference>
<keyword evidence="6" id="KW-1185">Reference proteome</keyword>
<dbReference type="PROSITE" id="PS00856">
    <property type="entry name" value="GUANYLATE_KINASE_1"/>
    <property type="match status" value="1"/>
</dbReference>
<evidence type="ECO:0000259" key="3">
    <source>
        <dbReference type="PROSITE" id="PS50052"/>
    </source>
</evidence>
<evidence type="ECO:0000256" key="1">
    <source>
        <dbReference type="ARBA" id="ARBA00004170"/>
    </source>
</evidence>
<dbReference type="Pfam" id="PF00625">
    <property type="entry name" value="Guanylate_kin"/>
    <property type="match status" value="1"/>
</dbReference>
<dbReference type="InterPro" id="IPR036034">
    <property type="entry name" value="PDZ_sf"/>
</dbReference>
<feature type="domain" description="Guanylate kinase-like" evidence="3">
    <location>
        <begin position="91"/>
        <end position="179"/>
    </location>
</feature>
<dbReference type="Gene3D" id="3.30.63.10">
    <property type="entry name" value="Guanylate Kinase phosphate binding domain"/>
    <property type="match status" value="1"/>
</dbReference>
<dbReference type="InterPro" id="IPR008145">
    <property type="entry name" value="GK/Ca_channel_bsu"/>
</dbReference>
<proteinExistence type="predicted"/>
<dbReference type="GO" id="GO:0007165">
    <property type="term" value="P:signal transduction"/>
    <property type="evidence" value="ECO:0007669"/>
    <property type="project" value="TreeGrafter"/>
</dbReference>
<feature type="domain" description="PDZ" evidence="4">
    <location>
        <begin position="17"/>
        <end position="100"/>
    </location>
</feature>
<dbReference type="OMA" id="VHETVIC"/>
<reference evidence="5" key="2">
    <citation type="submission" date="2025-09" db="UniProtKB">
        <authorList>
            <consortium name="Ensembl"/>
        </authorList>
    </citation>
    <scope>IDENTIFICATION</scope>
</reference>
<dbReference type="InterPro" id="IPR027417">
    <property type="entry name" value="P-loop_NTPase"/>
</dbReference>
<evidence type="ECO:0000313" key="6">
    <source>
        <dbReference type="Proteomes" id="UP000694388"/>
    </source>
</evidence>
<organism evidence="5 6">
    <name type="scientific">Eptatretus burgeri</name>
    <name type="common">Inshore hagfish</name>
    <dbReference type="NCBI Taxonomy" id="7764"/>
    <lineage>
        <taxon>Eukaryota</taxon>
        <taxon>Metazoa</taxon>
        <taxon>Chordata</taxon>
        <taxon>Craniata</taxon>
        <taxon>Vertebrata</taxon>
        <taxon>Cyclostomata</taxon>
        <taxon>Myxini</taxon>
        <taxon>Myxiniformes</taxon>
        <taxon>Myxinidae</taxon>
        <taxon>Eptatretinae</taxon>
        <taxon>Eptatretus</taxon>
    </lineage>
</organism>
<accession>A0A8C4QIL0</accession>
<dbReference type="PROSITE" id="PS50106">
    <property type="entry name" value="PDZ"/>
    <property type="match status" value="1"/>
</dbReference>
<dbReference type="Proteomes" id="UP000694388">
    <property type="component" value="Unplaced"/>
</dbReference>
<keyword evidence="2" id="KW-0472">Membrane</keyword>
<dbReference type="InterPro" id="IPR001478">
    <property type="entry name" value="PDZ"/>
</dbReference>
<sequence length="190" mass="21146">MSKVVRKKAHWSGRAREVLLFRGPEGKLPFPILGGAEKAQFPYVGNVEDQQAGHSAVKVQANDLVLEINGTIVVGMTSEDIAAVLSTSHSSIQLKTTRPGAVLTQDLRHYLNLRFKKGSPDHEFQQSIRDNLYLRTVPCTTRLPRDEEVAGLDYNFISVEAFASLERSGAFLETGTYDGIPCTLWLFWII</sequence>
<dbReference type="InterPro" id="IPR020590">
    <property type="entry name" value="Guanylate_kinase_CS"/>
</dbReference>